<name>A0AAU9D5X9_9BACT</name>
<dbReference type="EMBL" id="AP025315">
    <property type="protein sequence ID" value="BDD11423.1"/>
    <property type="molecule type" value="Genomic_DNA"/>
</dbReference>
<organism evidence="1 2">
    <name type="scientific">Fulvitalea axinellae</name>
    <dbReference type="NCBI Taxonomy" id="1182444"/>
    <lineage>
        <taxon>Bacteria</taxon>
        <taxon>Pseudomonadati</taxon>
        <taxon>Bacteroidota</taxon>
        <taxon>Cytophagia</taxon>
        <taxon>Cytophagales</taxon>
        <taxon>Persicobacteraceae</taxon>
        <taxon>Fulvitalea</taxon>
    </lineage>
</organism>
<keyword evidence="1" id="KW-0614">Plasmid</keyword>
<evidence type="ECO:0000313" key="2">
    <source>
        <dbReference type="Proteomes" id="UP001348817"/>
    </source>
</evidence>
<dbReference type="RefSeq" id="WP_338394920.1">
    <property type="nucleotide sequence ID" value="NZ_AP025315.1"/>
</dbReference>
<proteinExistence type="predicted"/>
<accession>A0AAU9D5X9</accession>
<dbReference type="AlphaFoldDB" id="A0AAU9D5X9"/>
<dbReference type="Proteomes" id="UP001348817">
    <property type="component" value="Plasmid pFA1"/>
</dbReference>
<dbReference type="KEGG" id="fax:FUAX_38550"/>
<geneLocation type="plasmid" evidence="1 2">
    <name>pFA1</name>
</geneLocation>
<evidence type="ECO:0000313" key="1">
    <source>
        <dbReference type="EMBL" id="BDD11423.1"/>
    </source>
</evidence>
<gene>
    <name evidence="1" type="ORF">FUAX_38550</name>
</gene>
<reference evidence="1 2" key="1">
    <citation type="submission" date="2021-12" db="EMBL/GenBank/DDBJ databases">
        <title>Genome sequencing of bacteria with rrn-lacking chromosome and rrn-plasmid.</title>
        <authorList>
            <person name="Anda M."/>
            <person name="Iwasaki W."/>
        </authorList>
    </citation>
    <scope>NUCLEOTIDE SEQUENCE [LARGE SCALE GENOMIC DNA]</scope>
    <source>
        <strain evidence="1 2">DSM 100852</strain>
        <plasmid evidence="1 2">pFA1</plasmid>
    </source>
</reference>
<sequence length="58" mass="7030">MLEHQKVVLKAVSDDALLFEKELMKSLNWLNDMEQEEFKKWVRARFGQLYPFLIEQIC</sequence>
<keyword evidence="2" id="KW-1185">Reference proteome</keyword>
<protein>
    <submittedName>
        <fullName evidence="1">Uncharacterized protein</fullName>
    </submittedName>
</protein>